<protein>
    <submittedName>
        <fullName evidence="1">Uncharacterized protein</fullName>
    </submittedName>
</protein>
<keyword evidence="2" id="KW-1185">Reference proteome</keyword>
<dbReference type="Proteomes" id="UP001159363">
    <property type="component" value="Chromosome 7"/>
</dbReference>
<proteinExistence type="predicted"/>
<organism evidence="1 2">
    <name type="scientific">Dryococelus australis</name>
    <dbReference type="NCBI Taxonomy" id="614101"/>
    <lineage>
        <taxon>Eukaryota</taxon>
        <taxon>Metazoa</taxon>
        <taxon>Ecdysozoa</taxon>
        <taxon>Arthropoda</taxon>
        <taxon>Hexapoda</taxon>
        <taxon>Insecta</taxon>
        <taxon>Pterygota</taxon>
        <taxon>Neoptera</taxon>
        <taxon>Polyneoptera</taxon>
        <taxon>Phasmatodea</taxon>
        <taxon>Verophasmatodea</taxon>
        <taxon>Anareolatae</taxon>
        <taxon>Phasmatidae</taxon>
        <taxon>Eurycanthinae</taxon>
        <taxon>Dryococelus</taxon>
    </lineage>
</organism>
<evidence type="ECO:0000313" key="2">
    <source>
        <dbReference type="Proteomes" id="UP001159363"/>
    </source>
</evidence>
<name>A0ABQ9H0Q9_9NEOP</name>
<gene>
    <name evidence="1" type="ORF">PR048_022348</name>
</gene>
<evidence type="ECO:0000313" key="1">
    <source>
        <dbReference type="EMBL" id="KAJ8877889.1"/>
    </source>
</evidence>
<accession>A0ABQ9H0Q9</accession>
<comment type="caution">
    <text evidence="1">The sequence shown here is derived from an EMBL/GenBank/DDBJ whole genome shotgun (WGS) entry which is preliminary data.</text>
</comment>
<reference evidence="1 2" key="1">
    <citation type="submission" date="2023-02" db="EMBL/GenBank/DDBJ databases">
        <title>LHISI_Scaffold_Assembly.</title>
        <authorList>
            <person name="Stuart O.P."/>
            <person name="Cleave R."/>
            <person name="Magrath M.J.L."/>
            <person name="Mikheyev A.S."/>
        </authorList>
    </citation>
    <scope>NUCLEOTIDE SEQUENCE [LARGE SCALE GENOMIC DNA]</scope>
    <source>
        <strain evidence="1">Daus_M_001</strain>
        <tissue evidence="1">Leg muscle</tissue>
    </source>
</reference>
<dbReference type="EMBL" id="JARBHB010000008">
    <property type="protein sequence ID" value="KAJ8877889.1"/>
    <property type="molecule type" value="Genomic_DNA"/>
</dbReference>
<sequence length="590" mass="65428">MPGFSSYRTGGLCTVLSSSRTVHVCRVANLVVFSPDLVVIRSRRLEVTGRPDYRRAPNHSHDESVFEIHEKQLACRQIDLVQYSSSSHLLLLGCLCPSDLEIFLWIFSGLLVSNPSPPFSICHHFFEQYVQPTATLVFTLSRMSLTLSCTVLRNLLKLILHLSKDDGSEDYSSEDGVRYISAAVTSLPSLKAGGLYMHLCSPRTPATCTLTWILEVSMPWLSREAQDGLSGRVASMGSITSDPGVEQVIPPQFLPSPLSTTLSHHHVDKRKEVQNTPQYLPCTLEPRMFVLGLMPQRVVNVTPHRAVWHSLLLSLQVCYWFRVTQGVSNELRSSCEADFTAHMLDVQLNAPAQLCVLCRLRQTTPTEFYTPPSSPRPALANSALLDVHLGVTNTGETIMRETEVNRDEASYTRRRDWGRSGKESAMAFVKDPYKHSSGGSDFGEPWKAEIRMAGPGIEPGSSRMRVLSPAGSLLDFRKWESWRTMPQVGGFSRGSPISTTLSFRRCSILTSINLIGSQTPLLRASQISSLAHSFHQCGSASELLDLLPGNFRPRPKLPLVVAGPHPYLAPAWCQLKVTLALWTGTDDRMG</sequence>